<dbReference type="Pfam" id="PF04055">
    <property type="entry name" value="Radical_SAM"/>
    <property type="match status" value="1"/>
</dbReference>
<organism evidence="6">
    <name type="scientific">marine sediment metagenome</name>
    <dbReference type="NCBI Taxonomy" id="412755"/>
    <lineage>
        <taxon>unclassified sequences</taxon>
        <taxon>metagenomes</taxon>
        <taxon>ecological metagenomes</taxon>
    </lineage>
</organism>
<evidence type="ECO:0000256" key="3">
    <source>
        <dbReference type="ARBA" id="ARBA00023004"/>
    </source>
</evidence>
<keyword evidence="2" id="KW-0479">Metal-binding</keyword>
<evidence type="ECO:0000256" key="4">
    <source>
        <dbReference type="ARBA" id="ARBA00023014"/>
    </source>
</evidence>
<feature type="domain" description="Radical SAM core" evidence="5">
    <location>
        <begin position="79"/>
        <end position="208"/>
    </location>
</feature>
<dbReference type="InterPro" id="IPR013785">
    <property type="entry name" value="Aldolase_TIM"/>
</dbReference>
<dbReference type="PIRSF" id="PIRSF004869">
    <property type="entry name" value="PflX_prd"/>
    <property type="match status" value="1"/>
</dbReference>
<sequence length="304" mass="34669">MGKNPTYRELYESGELQNRIERGYEILRECRLCPRECRVNREKGKKGFCKAGIELTVSSFHAHFGEEPPISGSRGSGTIFLTHCNLRCMFCQNYPISHLGNGNQISSSVFSQMMLNLQEKGCHNINLVTPTVFVPQILAGLLLAIQKGLNIPLVYNCSGYEKVETLKLLKGIIDIYMPDIKYGGREEGKKYSSAPDYFQVTKKAIREMYRQVGDLRLDQKGIAKKGLLVRHLVLPNKLAGTTRVFNFLAKEISTATYISTMNQYFPAYRAEEFEELKRRITDKEYREALSTARELGLEKGWQQD</sequence>
<gene>
    <name evidence="6" type="ORF">LCGC14_1433400</name>
</gene>
<evidence type="ECO:0000256" key="1">
    <source>
        <dbReference type="ARBA" id="ARBA00022691"/>
    </source>
</evidence>
<evidence type="ECO:0000259" key="5">
    <source>
        <dbReference type="Pfam" id="PF04055"/>
    </source>
</evidence>
<dbReference type="SFLD" id="SFLDS00029">
    <property type="entry name" value="Radical_SAM"/>
    <property type="match status" value="1"/>
</dbReference>
<proteinExistence type="predicted"/>
<keyword evidence="3" id="KW-0408">Iron</keyword>
<dbReference type="AlphaFoldDB" id="A0A0F9K941"/>
<name>A0A0F9K941_9ZZZZ</name>
<evidence type="ECO:0000313" key="6">
    <source>
        <dbReference type="EMBL" id="KKM71161.1"/>
    </source>
</evidence>
<reference evidence="6" key="1">
    <citation type="journal article" date="2015" name="Nature">
        <title>Complex archaea that bridge the gap between prokaryotes and eukaryotes.</title>
        <authorList>
            <person name="Spang A."/>
            <person name="Saw J.H."/>
            <person name="Jorgensen S.L."/>
            <person name="Zaremba-Niedzwiedzka K."/>
            <person name="Martijn J."/>
            <person name="Lind A.E."/>
            <person name="van Eijk R."/>
            <person name="Schleper C."/>
            <person name="Guy L."/>
            <person name="Ettema T.J."/>
        </authorList>
    </citation>
    <scope>NUCLEOTIDE SEQUENCE</scope>
</reference>
<dbReference type="InterPro" id="IPR040085">
    <property type="entry name" value="MJ0674-like"/>
</dbReference>
<keyword evidence="4" id="KW-0411">Iron-sulfur</keyword>
<keyword evidence="1" id="KW-0949">S-adenosyl-L-methionine</keyword>
<dbReference type="InterPro" id="IPR016431">
    <property type="entry name" value="Pyrv-formate_lyase-activ_prd"/>
</dbReference>
<accession>A0A0F9K941</accession>
<dbReference type="GO" id="GO:0003824">
    <property type="term" value="F:catalytic activity"/>
    <property type="evidence" value="ECO:0007669"/>
    <property type="project" value="InterPro"/>
</dbReference>
<dbReference type="Gene3D" id="3.20.20.70">
    <property type="entry name" value="Aldolase class I"/>
    <property type="match status" value="1"/>
</dbReference>
<dbReference type="PANTHER" id="PTHR43075">
    <property type="entry name" value="FORMATE LYASE ACTIVATING ENZYME, PUTATIVE (AFU_ORTHOLOGUE AFUA_2G15630)-RELATED"/>
    <property type="match status" value="1"/>
</dbReference>
<protein>
    <recommendedName>
        <fullName evidence="5">Radical SAM core domain-containing protein</fullName>
    </recommendedName>
</protein>
<dbReference type="SUPFAM" id="SSF102114">
    <property type="entry name" value="Radical SAM enzymes"/>
    <property type="match status" value="1"/>
</dbReference>
<dbReference type="PANTHER" id="PTHR43075:SF1">
    <property type="entry name" value="FORMATE LYASE ACTIVATING ENZYME, PUTATIVE (AFU_ORTHOLOGUE AFUA_2G15630)-RELATED"/>
    <property type="match status" value="1"/>
</dbReference>
<dbReference type="GO" id="GO:0051536">
    <property type="term" value="F:iron-sulfur cluster binding"/>
    <property type="evidence" value="ECO:0007669"/>
    <property type="project" value="UniProtKB-KW"/>
</dbReference>
<dbReference type="SFLD" id="SFLDG01099">
    <property type="entry name" value="Uncharacterised_Radical_SAM_Su"/>
    <property type="match status" value="1"/>
</dbReference>
<dbReference type="InterPro" id="IPR058240">
    <property type="entry name" value="rSAM_sf"/>
</dbReference>
<evidence type="ECO:0000256" key="2">
    <source>
        <dbReference type="ARBA" id="ARBA00022723"/>
    </source>
</evidence>
<dbReference type="InterPro" id="IPR007197">
    <property type="entry name" value="rSAM"/>
</dbReference>
<dbReference type="GO" id="GO:0046872">
    <property type="term" value="F:metal ion binding"/>
    <property type="evidence" value="ECO:0007669"/>
    <property type="project" value="UniProtKB-KW"/>
</dbReference>
<comment type="caution">
    <text evidence="6">The sequence shown here is derived from an EMBL/GenBank/DDBJ whole genome shotgun (WGS) entry which is preliminary data.</text>
</comment>
<dbReference type="EMBL" id="LAZR01009688">
    <property type="protein sequence ID" value="KKM71161.1"/>
    <property type="molecule type" value="Genomic_DNA"/>
</dbReference>